<reference evidence="3 4" key="1">
    <citation type="submission" date="2016-10" db="EMBL/GenBank/DDBJ databases">
        <authorList>
            <person name="de Groot N.N."/>
        </authorList>
    </citation>
    <scope>NUCLEOTIDE SEQUENCE [LARGE SCALE GENOMIC DNA]</scope>
    <source>
        <strain evidence="3 4">CGMCC 1.6117</strain>
    </source>
</reference>
<keyword evidence="2" id="KW-0964">Secreted</keyword>
<dbReference type="RefSeq" id="WP_074948121.1">
    <property type="nucleotide sequence ID" value="NZ_FOJO01000016.1"/>
</dbReference>
<dbReference type="PANTHER" id="PTHR38340:SF1">
    <property type="entry name" value="S-LAYER PROTEIN"/>
    <property type="match status" value="1"/>
</dbReference>
<dbReference type="GO" id="GO:0005576">
    <property type="term" value="C:extracellular region"/>
    <property type="evidence" value="ECO:0007669"/>
    <property type="project" value="UniProtKB-SubCell"/>
</dbReference>
<dbReference type="EMBL" id="FOJO01000016">
    <property type="protein sequence ID" value="SFA56902.1"/>
    <property type="molecule type" value="Genomic_DNA"/>
</dbReference>
<evidence type="ECO:0000256" key="1">
    <source>
        <dbReference type="ARBA" id="ARBA00004613"/>
    </source>
</evidence>
<dbReference type="Pfam" id="PF00353">
    <property type="entry name" value="HemolysinCabind"/>
    <property type="match status" value="5"/>
</dbReference>
<dbReference type="InterPro" id="IPR018511">
    <property type="entry name" value="Hemolysin-typ_Ca-bd_CS"/>
</dbReference>
<dbReference type="AlphaFoldDB" id="A0A1I0TYR6"/>
<comment type="subcellular location">
    <subcellularLocation>
        <location evidence="1">Secreted</location>
    </subcellularLocation>
</comment>
<dbReference type="GO" id="GO:0005509">
    <property type="term" value="F:calcium ion binding"/>
    <property type="evidence" value="ECO:0007669"/>
    <property type="project" value="InterPro"/>
</dbReference>
<dbReference type="Gene3D" id="2.150.10.10">
    <property type="entry name" value="Serralysin-like metalloprotease, C-terminal"/>
    <property type="match status" value="3"/>
</dbReference>
<organism evidence="3 4">
    <name type="scientific">Paracoccus halophilus</name>
    <dbReference type="NCBI Taxonomy" id="376733"/>
    <lineage>
        <taxon>Bacteria</taxon>
        <taxon>Pseudomonadati</taxon>
        <taxon>Pseudomonadota</taxon>
        <taxon>Alphaproteobacteria</taxon>
        <taxon>Rhodobacterales</taxon>
        <taxon>Paracoccaceae</taxon>
        <taxon>Paracoccus</taxon>
    </lineage>
</organism>
<dbReference type="InterPro" id="IPR050557">
    <property type="entry name" value="RTX_toxin/Mannuronan_C5-epim"/>
</dbReference>
<dbReference type="Proteomes" id="UP000182312">
    <property type="component" value="Unassembled WGS sequence"/>
</dbReference>
<dbReference type="PROSITE" id="PS00330">
    <property type="entry name" value="HEMOLYSIN_CALCIUM"/>
    <property type="match status" value="1"/>
</dbReference>
<evidence type="ECO:0000313" key="4">
    <source>
        <dbReference type="Proteomes" id="UP000182312"/>
    </source>
</evidence>
<gene>
    <name evidence="3" type="ORF">SAMN04487972_11625</name>
</gene>
<proteinExistence type="predicted"/>
<dbReference type="OrthoDB" id="7779218at2"/>
<name>A0A1I0TYR6_9RHOB</name>
<dbReference type="InterPro" id="IPR011049">
    <property type="entry name" value="Serralysin-like_metalloprot_C"/>
</dbReference>
<dbReference type="InterPro" id="IPR001343">
    <property type="entry name" value="Hemolysn_Ca-bd"/>
</dbReference>
<evidence type="ECO:0000256" key="2">
    <source>
        <dbReference type="ARBA" id="ARBA00022525"/>
    </source>
</evidence>
<dbReference type="PRINTS" id="PR00313">
    <property type="entry name" value="CABNDNGRPT"/>
</dbReference>
<sequence length="522" mass="54361">MAVLSGNSAANSMFGTANRDKIAGYSGNDRINPGAGSDTAIGGPGADVFYWDEVKGSTRSIDNYSGGDWQEGYDPNPYGTLSGGDRLIIGSESGDGGFRVVFHDTEGGRARDAYGNLLNFKGIERIETGAGNDTIIGTNAVILPGRNPGGSENHTPVHGLTILAGAGNDLIRGSNADDVLDGGEGNDRYYGGDGNDFLMASAGNDYGHGGGGDDNIRWGNNGGTGPIHDIGRDTLIGGEGSDLLNLWATSESRDNSIGTVVTLTGSGSGHATFARDNGTVVFREFEQFWTHQGQDTVSAANADIELNGRGIMFNTRWGDDMLTGSDGRDTLEGGEGADTVNGGRGNDNISLYDSIHISNGASVAPDASRDVLVIEDDAGVDRVRAFQVGGPNGDRLDVSRLHDADGNLVNINDVRVTEQNGSAVLIFSNGEQVIFEGVDSSSLTRDVLIEIGIPASVAQEPLDRGLSPAPEKQADDLLVPISAEIDPADGPEPVADQAGYEDVPEAVPGAFFSADALEFFWG</sequence>
<accession>A0A1I0TYR6</accession>
<evidence type="ECO:0000313" key="3">
    <source>
        <dbReference type="EMBL" id="SFA56902.1"/>
    </source>
</evidence>
<dbReference type="SUPFAM" id="SSF51120">
    <property type="entry name" value="beta-Roll"/>
    <property type="match status" value="3"/>
</dbReference>
<dbReference type="PANTHER" id="PTHR38340">
    <property type="entry name" value="S-LAYER PROTEIN"/>
    <property type="match status" value="1"/>
</dbReference>
<protein>
    <submittedName>
        <fullName evidence="3">Hemolysin-type calcium-binding repeat-containing protein</fullName>
    </submittedName>
</protein>